<dbReference type="InterPro" id="IPR026284">
    <property type="entry name" value="A2MG_proteobact"/>
</dbReference>
<dbReference type="Pfam" id="PF17973">
    <property type="entry name" value="bMG10"/>
    <property type="match status" value="1"/>
</dbReference>
<dbReference type="Gene3D" id="3.50.4.10">
    <property type="entry name" value="Hepatocyte Growth Factor"/>
    <property type="match status" value="1"/>
</dbReference>
<dbReference type="Pfam" id="PF00024">
    <property type="entry name" value="PAN_1"/>
    <property type="match status" value="1"/>
</dbReference>
<dbReference type="SMART" id="SM01419">
    <property type="entry name" value="Thiol-ester_cl"/>
    <property type="match status" value="1"/>
</dbReference>
<dbReference type="PIRSF" id="PIRSF038980">
    <property type="entry name" value="A2M_bac"/>
    <property type="match status" value="1"/>
</dbReference>
<evidence type="ECO:0000313" key="9">
    <source>
        <dbReference type="EMBL" id="MDK3017771.1"/>
    </source>
</evidence>
<comment type="caution">
    <text evidence="9">The sequence shown here is derived from an EMBL/GenBank/DDBJ whole genome shotgun (WGS) entry which is preliminary data.</text>
</comment>
<dbReference type="CDD" id="cd01100">
    <property type="entry name" value="APPLE_Factor_XI_like"/>
    <property type="match status" value="1"/>
</dbReference>
<dbReference type="RefSeq" id="WP_284480585.1">
    <property type="nucleotide sequence ID" value="NZ_JASNJD010000005.1"/>
</dbReference>
<organism evidence="9 10">
    <name type="scientific">Pseudodonghicola flavimaris</name>
    <dbReference type="NCBI Taxonomy" id="3050036"/>
    <lineage>
        <taxon>Bacteria</taxon>
        <taxon>Pseudomonadati</taxon>
        <taxon>Pseudomonadota</taxon>
        <taxon>Alphaproteobacteria</taxon>
        <taxon>Rhodobacterales</taxon>
        <taxon>Paracoccaceae</taxon>
        <taxon>Pseudodonghicola</taxon>
    </lineage>
</organism>
<dbReference type="InterPro" id="IPR041246">
    <property type="entry name" value="Bact_MG10"/>
</dbReference>
<dbReference type="InterPro" id="IPR011625">
    <property type="entry name" value="A2M_N_BRD"/>
</dbReference>
<evidence type="ECO:0000259" key="8">
    <source>
        <dbReference type="SMART" id="SM01360"/>
    </source>
</evidence>
<dbReference type="PANTHER" id="PTHR40094">
    <property type="entry name" value="ALPHA-2-MACROGLOBULIN HOMOLOG"/>
    <property type="match status" value="1"/>
</dbReference>
<dbReference type="SMART" id="SM00223">
    <property type="entry name" value="APPLE"/>
    <property type="match status" value="1"/>
</dbReference>
<dbReference type="InterPro" id="IPR051802">
    <property type="entry name" value="YfhM-like"/>
</dbReference>
<dbReference type="Gene3D" id="2.60.40.1930">
    <property type="match status" value="1"/>
</dbReference>
<dbReference type="InterPro" id="IPR008930">
    <property type="entry name" value="Terpenoid_cyclase/PrenylTrfase"/>
</dbReference>
<evidence type="ECO:0000313" key="10">
    <source>
        <dbReference type="Proteomes" id="UP001243757"/>
    </source>
</evidence>
<dbReference type="EMBL" id="JASNJD010000005">
    <property type="protein sequence ID" value="MDK3017771.1"/>
    <property type="molecule type" value="Genomic_DNA"/>
</dbReference>
<dbReference type="InterPro" id="IPR041203">
    <property type="entry name" value="Bact_A2M_MG5"/>
</dbReference>
<reference evidence="9 10" key="1">
    <citation type="submission" date="2023-05" db="EMBL/GenBank/DDBJ databases">
        <title>Pseudodonghicola sp. nov.</title>
        <authorList>
            <person name="Huang J."/>
        </authorList>
    </citation>
    <scope>NUCLEOTIDE SEQUENCE [LARGE SCALE GENOMIC DNA]</scope>
    <source>
        <strain evidence="9 10">IC7</strain>
    </source>
</reference>
<dbReference type="SMART" id="SM01359">
    <property type="entry name" value="A2M_N_2"/>
    <property type="match status" value="1"/>
</dbReference>
<feature type="signal peptide" evidence="5">
    <location>
        <begin position="1"/>
        <end position="23"/>
    </location>
</feature>
<dbReference type="Pfam" id="PF01835">
    <property type="entry name" value="MG2"/>
    <property type="match status" value="1"/>
</dbReference>
<gene>
    <name evidence="9" type="ORF">QO033_08785</name>
</gene>
<sequence>MYPSLRAALALIFMFMIGGAALAQPADGPIPGFRYVGSSDTDFYGSDLQALFDTDLPSCLRACSASDRCTAFTFNTRSRACFPKSGVSERVPYQGALSAEKVTTSAQVLRQGAARAADLGFLTAEDMSAARDQARDLGLRHRAGGSDLKAVTEAARDRLSAGDTLGAANWIGLAVVLGDKAAAWTEYARLLLAVSTDNDNRRRDYDTRAGLAAINGYLRSGGDPARVAALSQLGEALERQGRGRVMLSALRLASEIQPRADILAALDEAIGKYGFRVTDSTVESDAAAPRICAQFSEPLARAGVDYAPFVKLPDPGLVVQVTDSQLCIDGVAHGTRYAVTFRKGLPAASGELLSKDVTVTHYVRDRKPAVRFPGRAYVLPKAADAALPVETVNVTGLDLTLYRISDRNLIAAMREELFARPLSHWQQQQLSEGMAVEIWSGSAEVQTRLNQDMTTRLPLAQAIAGQPAGIYALVAKVPGADPYDDPGATQWFVLSDLGLMTQSGIDGLGVQVLGLSDARPRNGIELTLISRANAVLGTAVTDADGLARFAPGLTRGQGAAAPGLLLARQGEADLAFLSLSDPAFDLSDRGVEGRMPAGPVDVFLTTDRGAYRAGEVIHVTALARDDRARAIDGLPLIAVLSRPDGVEYSRQISDGGVAGGHVFAFPVGASAPRGSWRLELRADPDAPALASRSLLVEDFLPERIDFDLSLPTGALHPGDSPPLRIEARYLFGAPGADLSIEGQVILRPADSVAGWPGYRFGRHDADSRPQSSFFGGARTDARGLADVAVEIPSPEAEGQPLEVEVIARLADGSARPVERRLTAPVRPVGAVIGIKPLFDDVVAEGTEAGFEVIGLSPDLQVAPMAVRWTLNRVETRYQWYQLYGNWDWEPVTRRSRIATGTADLGAAPLTISRPVDWGEYELVVERTDGTYAASSVDFYAGWYGGGDSTATPDRLDLSLDRDSYRVGDVAKLRIVPRMAGTALVTVMADRVISRQAVQVAAGESVIPLEVTADWGTGAYVEATVVRPMDVAAGQNPARAIGLAHAAIDPGEKALKVSIAAPELARPRGSQRIRVDVAGGTPGEPAWITLAAVDLGILNLTGFQSPDPQGYYFGQRRLGVELRDVYGRLIDGMNGALGTVRSGGDAGLGAQLQSPPPTQDLMAVYSGPVAVGEDGAAYVNVPLPDFNGTVRLMAVAWSRDAVGQAAFDMTVRDPVVVSASLPRFLAPGDEARVRLDITHADGPVGAASVALTARGGGLTLGAQPAAFTLTEGGKVLLEVPVSATAVGDPVIDLALTTPDGTVLDQSLRLPVRANDPEVAETRRFTLAGGKTFRFSDDVFAGLRPGTGTALLSAGPLARFDVPGLLATLDRYPYGCTEQVTSQAMPLLYLSSVAQAAGIGTGPAVAEKIDAAITRVLTRQAPNGAFGLWRAESGDFWLDAYVTDFLSRARAEGHDVADRPFAQALDNLRNRVNYAPDFDAGDSTGNDVAYALMVLAREGAAAMGDLRYYADVKAADFGTPLAAAQLGAALASYGDQIRADAMFARAARMIAEDRTPDRLWQADYGSPLRDTAAVLALATEAGSTAVDTGALIARVISASDRRSTQEAAWTLLAARALVRAPAESGLRVNGAAVSGPFVRLRQDDGSSGPDLAVTGADGSDTAITLTTLGVPEVAPEAGGTGYAITRRYVSMEGEPIEGRDFAVGDRFVAILEVTPFEDLGARLMISDPLPAGFEIDNPSLLRSGDIGALDWLKPDEATHAEFRSDRFLAAVDLREARKLTLAYVLRAVSLGAFHQPAASVEDMYRPAYRARTATGRIRVTE</sequence>
<evidence type="ECO:0000256" key="1">
    <source>
        <dbReference type="ARBA" id="ARBA00010556"/>
    </source>
</evidence>
<dbReference type="InterPro" id="IPR041462">
    <property type="entry name" value="Bact_A2M_MG6"/>
</dbReference>
<protein>
    <submittedName>
        <fullName evidence="9">Alpha-2-macroglobulin family protein</fullName>
    </submittedName>
</protein>
<evidence type="ECO:0000256" key="4">
    <source>
        <dbReference type="ARBA" id="ARBA00023157"/>
    </source>
</evidence>
<dbReference type="Pfam" id="PF07678">
    <property type="entry name" value="TED_complement"/>
    <property type="match status" value="1"/>
</dbReference>
<accession>A0ABT7EZJ6</accession>
<dbReference type="Pfam" id="PF17972">
    <property type="entry name" value="bMG5"/>
    <property type="match status" value="1"/>
</dbReference>
<proteinExistence type="inferred from homology"/>
<dbReference type="Proteomes" id="UP001243757">
    <property type="component" value="Unassembled WGS sequence"/>
</dbReference>
<keyword evidence="10" id="KW-1185">Reference proteome</keyword>
<dbReference type="InterPro" id="IPR047565">
    <property type="entry name" value="Alpha-macroglob_thiol-ester_cl"/>
</dbReference>
<evidence type="ECO:0000259" key="6">
    <source>
        <dbReference type="SMART" id="SM00223"/>
    </source>
</evidence>
<dbReference type="Pfam" id="PF21142">
    <property type="entry name" value="A2M_bMG2"/>
    <property type="match status" value="1"/>
</dbReference>
<dbReference type="Pfam" id="PF17962">
    <property type="entry name" value="bMG6"/>
    <property type="match status" value="1"/>
</dbReference>
<dbReference type="InterPro" id="IPR002890">
    <property type="entry name" value="MG2"/>
</dbReference>
<dbReference type="Pfam" id="PF11974">
    <property type="entry name" value="bMG3"/>
    <property type="match status" value="1"/>
</dbReference>
<dbReference type="CDD" id="cd02891">
    <property type="entry name" value="A2M_like"/>
    <property type="match status" value="1"/>
</dbReference>
<feature type="domain" description="Alpha-2-macroglobulin bait region" evidence="7">
    <location>
        <begin position="955"/>
        <end position="1099"/>
    </location>
</feature>
<feature type="chain" id="PRO_5046941807" evidence="5">
    <location>
        <begin position="24"/>
        <end position="1819"/>
    </location>
</feature>
<dbReference type="Pfam" id="PF00207">
    <property type="entry name" value="A2M"/>
    <property type="match status" value="1"/>
</dbReference>
<feature type="domain" description="Apple" evidence="6">
    <location>
        <begin position="38"/>
        <end position="100"/>
    </location>
</feature>
<dbReference type="InterPro" id="IPR021868">
    <property type="entry name" value="Alpha_2_Macroglob_MG3"/>
</dbReference>
<keyword evidence="3" id="KW-0677">Repeat</keyword>
<dbReference type="SUPFAM" id="SSF48239">
    <property type="entry name" value="Terpenoid cyclases/Protein prenyltransferases"/>
    <property type="match status" value="1"/>
</dbReference>
<evidence type="ECO:0000256" key="2">
    <source>
        <dbReference type="ARBA" id="ARBA00022729"/>
    </source>
</evidence>
<dbReference type="Pfam" id="PF07703">
    <property type="entry name" value="A2M_BRD"/>
    <property type="match status" value="1"/>
</dbReference>
<evidence type="ECO:0000256" key="5">
    <source>
        <dbReference type="SAM" id="SignalP"/>
    </source>
</evidence>
<dbReference type="InterPro" id="IPR011626">
    <property type="entry name" value="Alpha-macroglobulin_TED"/>
</dbReference>
<dbReference type="SMART" id="SM01360">
    <property type="entry name" value="A2M"/>
    <property type="match status" value="1"/>
</dbReference>
<name>A0ABT7EZJ6_9RHOB</name>
<feature type="domain" description="Alpha-2-macroglobulin" evidence="8">
    <location>
        <begin position="1162"/>
        <end position="1250"/>
    </location>
</feature>
<dbReference type="InterPro" id="IPR003609">
    <property type="entry name" value="Pan_app"/>
</dbReference>
<dbReference type="InterPro" id="IPR000177">
    <property type="entry name" value="Apple"/>
</dbReference>
<comment type="similarity">
    <text evidence="1">Belongs to the protease inhibitor I39 (alpha-2-macroglobulin) family. Bacterial alpha-2-macroglobulin subfamily.</text>
</comment>
<evidence type="ECO:0000259" key="7">
    <source>
        <dbReference type="SMART" id="SM01359"/>
    </source>
</evidence>
<dbReference type="Gene3D" id="1.50.10.20">
    <property type="match status" value="1"/>
</dbReference>
<dbReference type="InterPro" id="IPR001599">
    <property type="entry name" value="Macroglobln_a2"/>
</dbReference>
<dbReference type="InterPro" id="IPR049120">
    <property type="entry name" value="A2M_bMG2"/>
</dbReference>
<keyword evidence="4" id="KW-1015">Disulfide bond</keyword>
<keyword evidence="2 5" id="KW-0732">Signal</keyword>
<evidence type="ECO:0000256" key="3">
    <source>
        <dbReference type="ARBA" id="ARBA00022737"/>
    </source>
</evidence>
<dbReference type="PANTHER" id="PTHR40094:SF1">
    <property type="entry name" value="UBIQUITIN DOMAIN-CONTAINING PROTEIN"/>
    <property type="match status" value="1"/>
</dbReference>